<dbReference type="PANTHER" id="PTHR22950">
    <property type="entry name" value="AMINO ACID TRANSPORTER"/>
    <property type="match status" value="1"/>
</dbReference>
<dbReference type="PANTHER" id="PTHR22950:SF646">
    <property type="entry name" value="SODIUM-COUPLED NEUTRAL AMINO ACID TRANSPORTER 10-RELATED"/>
    <property type="match status" value="1"/>
</dbReference>
<dbReference type="InterPro" id="IPR013057">
    <property type="entry name" value="AA_transpt_TM"/>
</dbReference>
<feature type="transmembrane region" description="Helical" evidence="8">
    <location>
        <begin position="226"/>
        <end position="246"/>
    </location>
</feature>
<name>A0A3Q0JJ08_DIACI</name>
<protein>
    <submittedName>
        <fullName evidence="11">Sodium-coupled neutral amino acid transporter 10</fullName>
    </submittedName>
</protein>
<feature type="transmembrane region" description="Helical" evidence="8">
    <location>
        <begin position="6"/>
        <end position="25"/>
    </location>
</feature>
<dbReference type="GO" id="GO:0015179">
    <property type="term" value="F:L-amino acid transmembrane transporter activity"/>
    <property type="evidence" value="ECO:0007669"/>
    <property type="project" value="TreeGrafter"/>
</dbReference>
<evidence type="ECO:0000256" key="8">
    <source>
        <dbReference type="SAM" id="Phobius"/>
    </source>
</evidence>
<feature type="transmembrane region" description="Helical" evidence="8">
    <location>
        <begin position="145"/>
        <end position="165"/>
    </location>
</feature>
<evidence type="ECO:0000256" key="5">
    <source>
        <dbReference type="ARBA" id="ARBA00022989"/>
    </source>
</evidence>
<evidence type="ECO:0000256" key="4">
    <source>
        <dbReference type="ARBA" id="ARBA00022970"/>
    </source>
</evidence>
<feature type="coiled-coil region" evidence="7">
    <location>
        <begin position="646"/>
        <end position="680"/>
    </location>
</feature>
<dbReference type="Pfam" id="PF01490">
    <property type="entry name" value="Aa_trans"/>
    <property type="match status" value="1"/>
</dbReference>
<feature type="non-terminal residue" evidence="11">
    <location>
        <position position="835"/>
    </location>
</feature>
<accession>A0A3Q0JJ08</accession>
<organism evidence="10 11">
    <name type="scientific">Diaphorina citri</name>
    <name type="common">Asian citrus psyllid</name>
    <dbReference type="NCBI Taxonomy" id="121845"/>
    <lineage>
        <taxon>Eukaryota</taxon>
        <taxon>Metazoa</taxon>
        <taxon>Ecdysozoa</taxon>
        <taxon>Arthropoda</taxon>
        <taxon>Hexapoda</taxon>
        <taxon>Insecta</taxon>
        <taxon>Pterygota</taxon>
        <taxon>Neoptera</taxon>
        <taxon>Paraneoptera</taxon>
        <taxon>Hemiptera</taxon>
        <taxon>Sternorrhyncha</taxon>
        <taxon>Psylloidea</taxon>
        <taxon>Psyllidae</taxon>
        <taxon>Diaphorininae</taxon>
        <taxon>Diaphorina</taxon>
    </lineage>
</organism>
<keyword evidence="4" id="KW-0029">Amino-acid transport</keyword>
<gene>
    <name evidence="11" type="primary">LOC103520063</name>
</gene>
<keyword evidence="7" id="KW-0175">Coiled coil</keyword>
<keyword evidence="2" id="KW-0813">Transport</keyword>
<evidence type="ECO:0000259" key="9">
    <source>
        <dbReference type="Pfam" id="PF01490"/>
    </source>
</evidence>
<sequence length="835" mass="93669">MGSSTGYIMTISNSIIGVSVLAMPFCYKECGIVLSSLLLILSNILSRSTCHFLLKSAIMSRRRNYELLAFQVFGTMGKTLVELSIIGFMMGTCIAFFVVMGDLGPAILSNVFTHIRIETLRPTVLVCLALFIVLPLGLLRNVESLSTVSAATILFYLCLVLKMIAESSTHLIQGEWIYEVKYWNPGGLLQCLPIFSMALFCQTQLFDIFESMPNLSLDRMNEYIGSAVNMCTGVYMSVGFFGYVAYYKLPNLSGNVLLSFTPNASSFCRVVQEKIHSNCCDILRAHTTHYESMTHSAMTVGSTHIPEARFRCITLFIIFISLLTAMMSSNIELVLGLVGATIGILICVLMPTYIFVRIPGKQTTERLFAKFLFAVGVCIMFLGTYANLKASDTVDPTVTALPSMFIVQDSKQGEIMKLAESMRINNNFMLQEIDNKIEKPKLEKKIEVNKMRLDYDKKMEERNAQLKANDKIVIGNLNKKDIVDNVSNSKGDVNIKLSKDSTNNTVRKEDKELINGEAIKKEEKEFQNEISAQPKLSTSDMKNHELEILEKLKKQEEEQKKIIQQQEIILKEVIKQNKQLEEIKQKDENRADVEGGKAKTSVKETVDTNKLSNEVGNRLKTNGKLEAIQQKRKRLASSLNQEKPVNNNLSKKIQELNENIKELNRDEIKLSNQINKVNENIVLEAQNENINKQNEDRKNAIGVNNSPNVNQNIGEVKDGLLGRSVDIVDKNVNDKQLISQIGLNNIPNNIQNPIGVVNSVPNAIGNEMKDKVNENNLDVLKVVSKEPAPNGDVNNIESPPNGMDKNKQSISIISKPVFNEEFIEVEKDLSFIKFR</sequence>
<keyword evidence="10" id="KW-1185">Reference proteome</keyword>
<dbReference type="STRING" id="121845.A0A3Q0JJ08"/>
<feature type="domain" description="Amino acid transporter transmembrane" evidence="9">
    <location>
        <begin position="8"/>
        <end position="386"/>
    </location>
</feature>
<evidence type="ECO:0000256" key="2">
    <source>
        <dbReference type="ARBA" id="ARBA00022448"/>
    </source>
</evidence>
<evidence type="ECO:0000256" key="1">
    <source>
        <dbReference type="ARBA" id="ARBA00004141"/>
    </source>
</evidence>
<feature type="coiled-coil region" evidence="7">
    <location>
        <begin position="539"/>
        <end position="590"/>
    </location>
</feature>
<reference evidence="11" key="1">
    <citation type="submission" date="2025-08" db="UniProtKB">
        <authorList>
            <consortium name="RefSeq"/>
        </authorList>
    </citation>
    <scope>IDENTIFICATION</scope>
</reference>
<feature type="transmembrane region" description="Helical" evidence="8">
    <location>
        <begin position="120"/>
        <end position="139"/>
    </location>
</feature>
<keyword evidence="5 8" id="KW-1133">Transmembrane helix</keyword>
<keyword evidence="3 8" id="KW-0812">Transmembrane</keyword>
<dbReference type="GO" id="GO:0016020">
    <property type="term" value="C:membrane"/>
    <property type="evidence" value="ECO:0007669"/>
    <property type="project" value="UniProtKB-SubCell"/>
</dbReference>
<feature type="transmembrane region" description="Helical" evidence="8">
    <location>
        <begin position="85"/>
        <end position="108"/>
    </location>
</feature>
<evidence type="ECO:0000313" key="11">
    <source>
        <dbReference type="RefSeq" id="XP_026687123.1"/>
    </source>
</evidence>
<evidence type="ECO:0000256" key="3">
    <source>
        <dbReference type="ARBA" id="ARBA00022692"/>
    </source>
</evidence>
<dbReference type="KEGG" id="dci:103520063"/>
<feature type="transmembrane region" description="Helical" evidence="8">
    <location>
        <begin position="308"/>
        <end position="327"/>
    </location>
</feature>
<feature type="transmembrane region" description="Helical" evidence="8">
    <location>
        <begin position="32"/>
        <end position="54"/>
    </location>
</feature>
<dbReference type="PaxDb" id="121845-A0A3Q0JJ08"/>
<comment type="subcellular location">
    <subcellularLocation>
        <location evidence="1">Membrane</location>
        <topology evidence="1">Multi-pass membrane protein</topology>
    </subcellularLocation>
</comment>
<evidence type="ECO:0000313" key="10">
    <source>
        <dbReference type="Proteomes" id="UP000079169"/>
    </source>
</evidence>
<feature type="transmembrane region" description="Helical" evidence="8">
    <location>
        <begin position="368"/>
        <end position="388"/>
    </location>
</feature>
<dbReference type="GeneID" id="103520063"/>
<dbReference type="RefSeq" id="XP_026687123.1">
    <property type="nucleotide sequence ID" value="XM_026831322.1"/>
</dbReference>
<dbReference type="AlphaFoldDB" id="A0A3Q0JJ08"/>
<evidence type="ECO:0000256" key="6">
    <source>
        <dbReference type="ARBA" id="ARBA00023136"/>
    </source>
</evidence>
<feature type="transmembrane region" description="Helical" evidence="8">
    <location>
        <begin position="333"/>
        <end position="356"/>
    </location>
</feature>
<proteinExistence type="predicted"/>
<dbReference type="Proteomes" id="UP000079169">
    <property type="component" value="Unplaced"/>
</dbReference>
<keyword evidence="6 8" id="KW-0472">Membrane</keyword>
<evidence type="ECO:0000256" key="7">
    <source>
        <dbReference type="SAM" id="Coils"/>
    </source>
</evidence>